<accession>A0A4V3RY19</accession>
<gene>
    <name evidence="2" type="ORF">E5163_12440</name>
</gene>
<dbReference type="CDD" id="cd00586">
    <property type="entry name" value="4HBT"/>
    <property type="match status" value="1"/>
</dbReference>
<keyword evidence="1" id="KW-0378">Hydrolase</keyword>
<dbReference type="PANTHER" id="PTHR31793:SF37">
    <property type="entry name" value="ACYL-COA THIOESTER HYDROLASE YBGC"/>
    <property type="match status" value="1"/>
</dbReference>
<dbReference type="RefSeq" id="WP_135996515.1">
    <property type="nucleotide sequence ID" value="NZ_SRXW01000003.1"/>
</dbReference>
<comment type="caution">
    <text evidence="2">The sequence shown here is derived from an EMBL/GenBank/DDBJ whole genome shotgun (WGS) entry which is preliminary data.</text>
</comment>
<evidence type="ECO:0000313" key="3">
    <source>
        <dbReference type="Proteomes" id="UP000308054"/>
    </source>
</evidence>
<dbReference type="Proteomes" id="UP000308054">
    <property type="component" value="Unassembled WGS sequence"/>
</dbReference>
<evidence type="ECO:0000256" key="1">
    <source>
        <dbReference type="ARBA" id="ARBA00022801"/>
    </source>
</evidence>
<dbReference type="SUPFAM" id="SSF54637">
    <property type="entry name" value="Thioesterase/thiol ester dehydrase-isomerase"/>
    <property type="match status" value="1"/>
</dbReference>
<dbReference type="Gene3D" id="3.10.129.10">
    <property type="entry name" value="Hotdog Thioesterase"/>
    <property type="match status" value="1"/>
</dbReference>
<dbReference type="OrthoDB" id="9801517at2"/>
<dbReference type="InterPro" id="IPR029069">
    <property type="entry name" value="HotDog_dom_sf"/>
</dbReference>
<proteinExistence type="predicted"/>
<dbReference type="InterPro" id="IPR050563">
    <property type="entry name" value="4-hydroxybenzoyl-CoA_TE"/>
</dbReference>
<dbReference type="EMBL" id="SRXW01000003">
    <property type="protein sequence ID" value="TGY88649.1"/>
    <property type="molecule type" value="Genomic_DNA"/>
</dbReference>
<dbReference type="AlphaFoldDB" id="A0A4V3RY19"/>
<name>A0A4V3RY19_9PROT</name>
<dbReference type="Pfam" id="PF13279">
    <property type="entry name" value="4HBT_2"/>
    <property type="match status" value="1"/>
</dbReference>
<dbReference type="PANTHER" id="PTHR31793">
    <property type="entry name" value="4-HYDROXYBENZOYL-COA THIOESTERASE FAMILY MEMBER"/>
    <property type="match status" value="1"/>
</dbReference>
<sequence>MPLAQDDPGWDLPRPFIRTLTVSAGDIDAFGHANNAAYLRWADETAWAHWAADGYSVQDCLDADRGMAIVRTEADYLGHGREADEIACAVWIARSDGRLRAERWYQFRRIADGATIFRAQTRLVCFQLSTGRPARMTGVFAAHYARPAPDLAAAAEAFAGPA</sequence>
<dbReference type="GO" id="GO:0047617">
    <property type="term" value="F:fatty acyl-CoA hydrolase activity"/>
    <property type="evidence" value="ECO:0007669"/>
    <property type="project" value="TreeGrafter"/>
</dbReference>
<protein>
    <submittedName>
        <fullName evidence="2">Acyl-CoA thioesterase</fullName>
    </submittedName>
</protein>
<reference evidence="2 3" key="1">
    <citation type="journal article" date="2017" name="Int. J. Syst. Evol. Microbiol.">
        <title>Marinicauda algicola sp. nov., isolated from a marine red alga Rhodosorus marinus.</title>
        <authorList>
            <person name="Jeong S.E."/>
            <person name="Jeon S.H."/>
            <person name="Chun B.H."/>
            <person name="Kim D.W."/>
            <person name="Jeon C.O."/>
        </authorList>
    </citation>
    <scope>NUCLEOTIDE SEQUENCE [LARGE SCALE GENOMIC DNA]</scope>
    <source>
        <strain evidence="2 3">JCM 31718</strain>
    </source>
</reference>
<evidence type="ECO:0000313" key="2">
    <source>
        <dbReference type="EMBL" id="TGY88649.1"/>
    </source>
</evidence>
<organism evidence="2 3">
    <name type="scientific">Marinicauda algicola</name>
    <dbReference type="NCBI Taxonomy" id="2029849"/>
    <lineage>
        <taxon>Bacteria</taxon>
        <taxon>Pseudomonadati</taxon>
        <taxon>Pseudomonadota</taxon>
        <taxon>Alphaproteobacteria</taxon>
        <taxon>Maricaulales</taxon>
        <taxon>Maricaulaceae</taxon>
        <taxon>Marinicauda</taxon>
    </lineage>
</organism>
<keyword evidence="3" id="KW-1185">Reference proteome</keyword>